<protein>
    <submittedName>
        <fullName evidence="9">RagB/SusD family nutrient uptake outer membrane protein</fullName>
    </submittedName>
</protein>
<dbReference type="Pfam" id="PF07980">
    <property type="entry name" value="SusD_RagB"/>
    <property type="match status" value="1"/>
</dbReference>
<dbReference type="Proteomes" id="UP000305398">
    <property type="component" value="Chromosome"/>
</dbReference>
<evidence type="ECO:0000256" key="4">
    <source>
        <dbReference type="ARBA" id="ARBA00023136"/>
    </source>
</evidence>
<comment type="subcellular location">
    <subcellularLocation>
        <location evidence="1">Cell outer membrane</location>
    </subcellularLocation>
</comment>
<feature type="chain" id="PRO_5022886511" evidence="6">
    <location>
        <begin position="29"/>
        <end position="467"/>
    </location>
</feature>
<dbReference type="PROSITE" id="PS51257">
    <property type="entry name" value="PROKAR_LIPOPROTEIN"/>
    <property type="match status" value="1"/>
</dbReference>
<evidence type="ECO:0000256" key="6">
    <source>
        <dbReference type="SAM" id="SignalP"/>
    </source>
</evidence>
<dbReference type="AlphaFoldDB" id="A0A5B8A355"/>
<dbReference type="SUPFAM" id="SSF48452">
    <property type="entry name" value="TPR-like"/>
    <property type="match status" value="1"/>
</dbReference>
<dbReference type="OrthoDB" id="9792139at2"/>
<accession>A0A5B8A355</accession>
<dbReference type="EMBL" id="CP040896">
    <property type="protein sequence ID" value="QDA61023.1"/>
    <property type="molecule type" value="Genomic_DNA"/>
</dbReference>
<keyword evidence="5" id="KW-0998">Cell outer membrane</keyword>
<dbReference type="Gene3D" id="1.25.40.390">
    <property type="match status" value="1"/>
</dbReference>
<dbReference type="Pfam" id="PF14322">
    <property type="entry name" value="SusD-like_3"/>
    <property type="match status" value="1"/>
</dbReference>
<dbReference type="InterPro" id="IPR033985">
    <property type="entry name" value="SusD-like_N"/>
</dbReference>
<keyword evidence="4" id="KW-0472">Membrane</keyword>
<sequence>MQIFNFRQLAIRSALLLSLGLTVGSCDDAVNVEPSNSVSSDTGFTTKEDAAAGLLGAYDAVQSSDYYGLAFPTISDLIAGEITFRGTFTTTYGVIGQNQALPDNIQIGNSWNIIYNAINRVNYLLQETDKITDPTFTAKLSTQAQARALRAFHYMNLLALWGGTPQGYGYTGGLGVPLRLTPTTAIGTETAFIPRATEAEVAAAIRSDLDFAIANLATGTGNRITKSSALALRARFELRMRNYTDALTFAKQVPAVANFATTAPTGTTAPDALWSIFFSNTDQSQYAFYWYPSPGGRDEFNPGSTIAAAHPAGDLRLPINVVTAATSVTVSGAPYTLQPGTTRKYFRTTTRDDAFNVIRYAEVVLTVAEAAAQTGDLTTATTQLNIIRTRAGLAPTTATTAPDLIKDILLQRRLELAYEGVYWYDLRRTNTVQTALPTYTQTFRNLFPIPLREVSLTNGLIAQNPLY</sequence>
<dbReference type="GO" id="GO:0009279">
    <property type="term" value="C:cell outer membrane"/>
    <property type="evidence" value="ECO:0007669"/>
    <property type="project" value="UniProtKB-SubCell"/>
</dbReference>
<evidence type="ECO:0000313" key="9">
    <source>
        <dbReference type="EMBL" id="QDA61023.1"/>
    </source>
</evidence>
<dbReference type="InterPro" id="IPR011990">
    <property type="entry name" value="TPR-like_helical_dom_sf"/>
</dbReference>
<dbReference type="KEGG" id="hyj:FHG12_13330"/>
<evidence type="ECO:0000259" key="8">
    <source>
        <dbReference type="Pfam" id="PF14322"/>
    </source>
</evidence>
<keyword evidence="3 6" id="KW-0732">Signal</keyword>
<evidence type="ECO:0000256" key="2">
    <source>
        <dbReference type="ARBA" id="ARBA00006275"/>
    </source>
</evidence>
<feature type="domain" description="RagB/SusD" evidence="7">
    <location>
        <begin position="347"/>
        <end position="434"/>
    </location>
</feature>
<feature type="domain" description="SusD-like N-terminal" evidence="8">
    <location>
        <begin position="98"/>
        <end position="238"/>
    </location>
</feature>
<evidence type="ECO:0000256" key="3">
    <source>
        <dbReference type="ARBA" id="ARBA00022729"/>
    </source>
</evidence>
<dbReference type="InterPro" id="IPR012944">
    <property type="entry name" value="SusD_RagB_dom"/>
</dbReference>
<evidence type="ECO:0000313" key="10">
    <source>
        <dbReference type="Proteomes" id="UP000305398"/>
    </source>
</evidence>
<evidence type="ECO:0000256" key="1">
    <source>
        <dbReference type="ARBA" id="ARBA00004442"/>
    </source>
</evidence>
<gene>
    <name evidence="9" type="ORF">FHG12_13330</name>
</gene>
<evidence type="ECO:0000256" key="5">
    <source>
        <dbReference type="ARBA" id="ARBA00023237"/>
    </source>
</evidence>
<dbReference type="CDD" id="cd08977">
    <property type="entry name" value="SusD"/>
    <property type="match status" value="1"/>
</dbReference>
<evidence type="ECO:0000259" key="7">
    <source>
        <dbReference type="Pfam" id="PF07980"/>
    </source>
</evidence>
<name>A0A5B8A355_9BACT</name>
<reference evidence="9 10" key="1">
    <citation type="submission" date="2019-06" db="EMBL/GenBank/DDBJ databases">
        <authorList>
            <person name="Srinivasan S."/>
        </authorList>
    </citation>
    <scope>NUCLEOTIDE SEQUENCE [LARGE SCALE GENOMIC DNA]</scope>
    <source>
        <strain evidence="9 10">17J68-5</strain>
    </source>
</reference>
<keyword evidence="10" id="KW-1185">Reference proteome</keyword>
<comment type="similarity">
    <text evidence="2">Belongs to the SusD family.</text>
</comment>
<organism evidence="9 10">
    <name type="scientific">Hymenobacter jejuensis</name>
    <dbReference type="NCBI Taxonomy" id="2502781"/>
    <lineage>
        <taxon>Bacteria</taxon>
        <taxon>Pseudomonadati</taxon>
        <taxon>Bacteroidota</taxon>
        <taxon>Cytophagia</taxon>
        <taxon>Cytophagales</taxon>
        <taxon>Hymenobacteraceae</taxon>
        <taxon>Hymenobacter</taxon>
    </lineage>
</organism>
<proteinExistence type="inferred from homology"/>
<feature type="signal peptide" evidence="6">
    <location>
        <begin position="1"/>
        <end position="28"/>
    </location>
</feature>